<dbReference type="PANTHER" id="PTHR35573">
    <property type="entry name" value="PROTEIN CBG22129"/>
    <property type="match status" value="1"/>
</dbReference>
<protein>
    <recommendedName>
        <fullName evidence="4">MD-2-related lipid-recognition domain-containing protein</fullName>
    </recommendedName>
</protein>
<feature type="chain" id="PRO_5001489193" description="MD-2-related lipid-recognition domain-containing protein" evidence="1">
    <location>
        <begin position="25"/>
        <end position="249"/>
    </location>
</feature>
<name>A0A016SAG9_9BILA</name>
<dbReference type="AlphaFoldDB" id="A0A016SAG9"/>
<feature type="signal peptide" evidence="1">
    <location>
        <begin position="1"/>
        <end position="24"/>
    </location>
</feature>
<sequence>MYGLRALFQMKAYVLLPVLHLASAFLPNYLDPGNRFQAIRTQYDPRQRLMGQLQRSEVSVEDSLDAGKVQSYLQAPIMDHDSDGERCEALPNGTSSKPAFFMCKEDTLVTLHGGAITNMNGDDRYPVNFEKPIRVFLDVTSVAPRRYDNLGLEVSLYKRSTGWFGCGWMFLPSFGMLSNYEMCADNPSCPLSPGRQVLEFTIDPTRLFTRLFRMIHYDMSAYQLVVRLRDNRDPFNELLCATIQTRIHL</sequence>
<reference evidence="3" key="1">
    <citation type="journal article" date="2015" name="Nat. Genet.">
        <title>The genome and transcriptome of the zoonotic hookworm Ancylostoma ceylanicum identify infection-specific gene families.</title>
        <authorList>
            <person name="Schwarz E.M."/>
            <person name="Hu Y."/>
            <person name="Antoshechkin I."/>
            <person name="Miller M.M."/>
            <person name="Sternberg P.W."/>
            <person name="Aroian R.V."/>
        </authorList>
    </citation>
    <scope>NUCLEOTIDE SEQUENCE</scope>
    <source>
        <strain evidence="3">HY135</strain>
    </source>
</reference>
<evidence type="ECO:0000313" key="3">
    <source>
        <dbReference type="Proteomes" id="UP000024635"/>
    </source>
</evidence>
<organism evidence="2 3">
    <name type="scientific">Ancylostoma ceylanicum</name>
    <dbReference type="NCBI Taxonomy" id="53326"/>
    <lineage>
        <taxon>Eukaryota</taxon>
        <taxon>Metazoa</taxon>
        <taxon>Ecdysozoa</taxon>
        <taxon>Nematoda</taxon>
        <taxon>Chromadorea</taxon>
        <taxon>Rhabditida</taxon>
        <taxon>Rhabditina</taxon>
        <taxon>Rhabditomorpha</taxon>
        <taxon>Strongyloidea</taxon>
        <taxon>Ancylostomatidae</taxon>
        <taxon>Ancylostomatinae</taxon>
        <taxon>Ancylostoma</taxon>
    </lineage>
</organism>
<evidence type="ECO:0008006" key="4">
    <source>
        <dbReference type="Google" id="ProtNLM"/>
    </source>
</evidence>
<keyword evidence="1" id="KW-0732">Signal</keyword>
<dbReference type="Proteomes" id="UP000024635">
    <property type="component" value="Unassembled WGS sequence"/>
</dbReference>
<dbReference type="OrthoDB" id="5863283at2759"/>
<accession>A0A016SAG9</accession>
<dbReference type="PANTHER" id="PTHR35573:SF2">
    <property type="entry name" value="MD-2-RELATED LIPID-RECOGNITION DOMAIN-CONTAINING PROTEIN"/>
    <property type="match status" value="1"/>
</dbReference>
<keyword evidence="3" id="KW-1185">Reference proteome</keyword>
<gene>
    <name evidence="2" type="primary">Acey_s0263.g588</name>
    <name evidence="2" type="synonym">Acey-ZK470.6</name>
    <name evidence="2" type="ORF">Y032_0263g588</name>
</gene>
<evidence type="ECO:0000313" key="2">
    <source>
        <dbReference type="EMBL" id="EYB87406.1"/>
    </source>
</evidence>
<evidence type="ECO:0000256" key="1">
    <source>
        <dbReference type="SAM" id="SignalP"/>
    </source>
</evidence>
<proteinExistence type="predicted"/>
<comment type="caution">
    <text evidence="2">The sequence shown here is derived from an EMBL/GenBank/DDBJ whole genome shotgun (WGS) entry which is preliminary data.</text>
</comment>
<dbReference type="EMBL" id="JARK01001599">
    <property type="protein sequence ID" value="EYB87406.1"/>
    <property type="molecule type" value="Genomic_DNA"/>
</dbReference>